<organism evidence="1 2">
    <name type="scientific">Thiocapsa rosea</name>
    <dbReference type="NCBI Taxonomy" id="69360"/>
    <lineage>
        <taxon>Bacteria</taxon>
        <taxon>Pseudomonadati</taxon>
        <taxon>Pseudomonadota</taxon>
        <taxon>Gammaproteobacteria</taxon>
        <taxon>Chromatiales</taxon>
        <taxon>Chromatiaceae</taxon>
        <taxon>Thiocapsa</taxon>
    </lineage>
</organism>
<dbReference type="AlphaFoldDB" id="A0A495V743"/>
<dbReference type="EMBL" id="RBXL01000001">
    <property type="protein sequence ID" value="RKT45222.1"/>
    <property type="molecule type" value="Genomic_DNA"/>
</dbReference>
<comment type="caution">
    <text evidence="1">The sequence shown here is derived from an EMBL/GenBank/DDBJ whole genome shotgun (WGS) entry which is preliminary data.</text>
</comment>
<accession>A0A495V743</accession>
<evidence type="ECO:0000313" key="1">
    <source>
        <dbReference type="EMBL" id="RKT45222.1"/>
    </source>
</evidence>
<sequence length="105" mass="12174">MIHGAKGQIGITDDQDQEHNREWAMTDTIEGLVLENLRAIRGTQDKHTERFARIESRMGNLELTVAGMRRDLAHMYGEIVEQHTHTDQLVARIERIERRLELQDG</sequence>
<evidence type="ECO:0000313" key="2">
    <source>
        <dbReference type="Proteomes" id="UP000274556"/>
    </source>
</evidence>
<gene>
    <name evidence="1" type="ORF">BDD21_2642</name>
</gene>
<keyword evidence="2" id="KW-1185">Reference proteome</keyword>
<proteinExistence type="predicted"/>
<dbReference type="Proteomes" id="UP000274556">
    <property type="component" value="Unassembled WGS sequence"/>
</dbReference>
<protein>
    <submittedName>
        <fullName evidence="1">Uncharacterized protein</fullName>
    </submittedName>
</protein>
<reference evidence="1 2" key="1">
    <citation type="submission" date="2018-10" db="EMBL/GenBank/DDBJ databases">
        <title>Genomic Encyclopedia of Archaeal and Bacterial Type Strains, Phase II (KMG-II): from individual species to whole genera.</title>
        <authorList>
            <person name="Goeker M."/>
        </authorList>
    </citation>
    <scope>NUCLEOTIDE SEQUENCE [LARGE SCALE GENOMIC DNA]</scope>
    <source>
        <strain evidence="1 2">DSM 235</strain>
    </source>
</reference>
<name>A0A495V743_9GAMM</name>